<evidence type="ECO:0000313" key="1">
    <source>
        <dbReference type="EMBL" id="JAD30915.1"/>
    </source>
</evidence>
<organism evidence="1">
    <name type="scientific">Arundo donax</name>
    <name type="common">Giant reed</name>
    <name type="synonym">Donax arundinaceus</name>
    <dbReference type="NCBI Taxonomy" id="35708"/>
    <lineage>
        <taxon>Eukaryota</taxon>
        <taxon>Viridiplantae</taxon>
        <taxon>Streptophyta</taxon>
        <taxon>Embryophyta</taxon>
        <taxon>Tracheophyta</taxon>
        <taxon>Spermatophyta</taxon>
        <taxon>Magnoliopsida</taxon>
        <taxon>Liliopsida</taxon>
        <taxon>Poales</taxon>
        <taxon>Poaceae</taxon>
        <taxon>PACMAD clade</taxon>
        <taxon>Arundinoideae</taxon>
        <taxon>Arundineae</taxon>
        <taxon>Arundo</taxon>
    </lineage>
</organism>
<proteinExistence type="predicted"/>
<sequence length="34" mass="4047">MNLKMETLSLIVHDSIGIKYLRHFKHTCRVVCPY</sequence>
<reference evidence="1" key="2">
    <citation type="journal article" date="2015" name="Data Brief">
        <title>Shoot transcriptome of the giant reed, Arundo donax.</title>
        <authorList>
            <person name="Barrero R.A."/>
            <person name="Guerrero F.D."/>
            <person name="Moolhuijzen P."/>
            <person name="Goolsby J.A."/>
            <person name="Tidwell J."/>
            <person name="Bellgard S.E."/>
            <person name="Bellgard M.I."/>
        </authorList>
    </citation>
    <scope>NUCLEOTIDE SEQUENCE</scope>
    <source>
        <tissue evidence="1">Shoot tissue taken approximately 20 cm above the soil surface</tissue>
    </source>
</reference>
<accession>A0A0A8Z2D8</accession>
<protein>
    <submittedName>
        <fullName evidence="1">Uncharacterized protein</fullName>
    </submittedName>
</protein>
<dbReference type="AlphaFoldDB" id="A0A0A8Z2D8"/>
<reference evidence="1" key="1">
    <citation type="submission" date="2014-09" db="EMBL/GenBank/DDBJ databases">
        <authorList>
            <person name="Magalhaes I.L.F."/>
            <person name="Oliveira U."/>
            <person name="Santos F.R."/>
            <person name="Vidigal T.H.D.A."/>
            <person name="Brescovit A.D."/>
            <person name="Santos A.J."/>
        </authorList>
    </citation>
    <scope>NUCLEOTIDE SEQUENCE</scope>
    <source>
        <tissue evidence="1">Shoot tissue taken approximately 20 cm above the soil surface</tissue>
    </source>
</reference>
<dbReference type="EMBL" id="GBRH01266980">
    <property type="protein sequence ID" value="JAD30915.1"/>
    <property type="molecule type" value="Transcribed_RNA"/>
</dbReference>
<name>A0A0A8Z2D8_ARUDO</name>